<keyword evidence="16 18" id="KW-0472">Membrane</keyword>
<dbReference type="PANTHER" id="PTHR30181">
    <property type="entry name" value="MANNITOL PERMEASE IIC COMPONENT"/>
    <property type="match status" value="1"/>
</dbReference>
<sequence length="635" mass="70062">MFILMKLKIQKFGRFLSNMIMPNISIFIAWGIMTALFIPLGWQPNKTLEQLISPMIFYLLPILIGYTGGSLISSTRGGLVGSITTIGVITSTSIPMLLGAMITGPLGGYAIKFFDKKIENKVKNGFEMLTNNFSIAIFGILLAIISFFTIGPFIEWISHILAKLIKVIVCHNLLPFTSIIIEPAKIFFLNNAINHGIFSPLGIQDASENHSSIFFLIESNPAPGLGVLIAWFFFGKGELSKSSGGAAIIEFLGGIHEIYFPYVLIKPKLIISLILGSMTSIFILVLLHGGLISAASPGSILAILAMTPKGLYFANISAIFCSFIVSFISAAILLKCNFFIIQKNTKKIFNKNTSTLKVLKDNQNDLQSSFFSNVKTIIVACDAGMGSSAMGASILRKKIKNAHLTHISVLNMAINVLPKNADLIITHKNLTHRAKEYAPYANHVSLKNFLNNKFYDDLVKKIIENIIVVDKNNTHSFNKNIDYQIKSNNLFQLSEKNILLNQHASNKEEAIYIVGKNLVKQGYVKFDYINSMLEREKIASTWLGESIALPHGTIEAKDAVLKTGVIFCQFPKGVHFGEEIDDIAYLVIGIAAKNNEHIMVVSNITNALDDKDTIKRLSSTTSVQEVLSLLTIEKN</sequence>
<organism evidence="22 23">
    <name type="scientific">Buchnera aphidicola</name>
    <name type="common">Hyperomyzus lactucae</name>
    <dbReference type="NCBI Taxonomy" id="1241860"/>
    <lineage>
        <taxon>Bacteria</taxon>
        <taxon>Pseudomonadati</taxon>
        <taxon>Pseudomonadota</taxon>
        <taxon>Gammaproteobacteria</taxon>
        <taxon>Enterobacterales</taxon>
        <taxon>Erwiniaceae</taxon>
        <taxon>Buchnera</taxon>
    </lineage>
</organism>
<evidence type="ECO:0000256" key="16">
    <source>
        <dbReference type="ARBA" id="ARBA00023136"/>
    </source>
</evidence>
<evidence type="ECO:0000259" key="21">
    <source>
        <dbReference type="PROSITE" id="PS51104"/>
    </source>
</evidence>
<evidence type="ECO:0000256" key="13">
    <source>
        <dbReference type="ARBA" id="ARBA00022692"/>
    </source>
</evidence>
<evidence type="ECO:0000256" key="11">
    <source>
        <dbReference type="ARBA" id="ARBA00022679"/>
    </source>
</evidence>
<dbReference type="RefSeq" id="WP_158358178.1">
    <property type="nucleotide sequence ID" value="NZ_CP034876.1"/>
</dbReference>
<dbReference type="Pfam" id="PF00359">
    <property type="entry name" value="PTS_EIIA_2"/>
    <property type="match status" value="1"/>
</dbReference>
<keyword evidence="15 18" id="KW-1133">Transmembrane helix</keyword>
<dbReference type="Gene3D" id="3.40.930.10">
    <property type="entry name" value="Mannitol-specific EII, Chain A"/>
    <property type="match status" value="1"/>
</dbReference>
<dbReference type="PANTHER" id="PTHR30181:SF2">
    <property type="entry name" value="PTS SYSTEM MANNITOL-SPECIFIC EIICBA COMPONENT"/>
    <property type="match status" value="1"/>
</dbReference>
<dbReference type="InterPro" id="IPR016152">
    <property type="entry name" value="PTrfase/Anion_transptr"/>
</dbReference>
<dbReference type="PROSITE" id="PS00372">
    <property type="entry name" value="PTS_EIIA_TYPE_2_HIS"/>
    <property type="match status" value="1"/>
</dbReference>
<evidence type="ECO:0000256" key="17">
    <source>
        <dbReference type="ARBA" id="ARBA00030684"/>
    </source>
</evidence>
<keyword evidence="12" id="KW-0598">Phosphotransferase system</keyword>
<evidence type="ECO:0000256" key="14">
    <source>
        <dbReference type="ARBA" id="ARBA00022777"/>
    </source>
</evidence>
<dbReference type="NCBIfam" id="TIGR00851">
    <property type="entry name" value="mtlA"/>
    <property type="match status" value="1"/>
</dbReference>
<evidence type="ECO:0000256" key="5">
    <source>
        <dbReference type="ARBA" id="ARBA00015039"/>
    </source>
</evidence>
<keyword evidence="7" id="KW-1003">Cell membrane</keyword>
<feature type="domain" description="PTS EIIB type-2" evidence="20">
    <location>
        <begin position="375"/>
        <end position="467"/>
    </location>
</feature>
<feature type="transmembrane region" description="Helical" evidence="18">
    <location>
        <begin position="312"/>
        <end position="334"/>
    </location>
</feature>
<dbReference type="PROSITE" id="PS51094">
    <property type="entry name" value="PTS_EIIA_TYPE_2"/>
    <property type="match status" value="1"/>
</dbReference>
<evidence type="ECO:0000313" key="23">
    <source>
        <dbReference type="Proteomes" id="UP000298738"/>
    </source>
</evidence>
<keyword evidence="10" id="KW-0762">Sugar transport</keyword>
<keyword evidence="9" id="KW-0597">Phosphoprotein</keyword>
<evidence type="ECO:0000256" key="6">
    <source>
        <dbReference type="ARBA" id="ARBA00022448"/>
    </source>
</evidence>
<feature type="domain" description="PTS EIIA type-2" evidence="19">
    <location>
        <begin position="491"/>
        <end position="633"/>
    </location>
</feature>
<dbReference type="Gene3D" id="3.40.50.2300">
    <property type="match status" value="1"/>
</dbReference>
<comment type="subcellular location">
    <subcellularLocation>
        <location evidence="2">Cell inner membrane</location>
        <topology evidence="2">Multi-pass membrane protein</topology>
    </subcellularLocation>
</comment>
<dbReference type="EC" id="2.7.1.197" evidence="4"/>
<dbReference type="GO" id="GO:0009401">
    <property type="term" value="P:phosphoenolpyruvate-dependent sugar phosphotransferase system"/>
    <property type="evidence" value="ECO:0007669"/>
    <property type="project" value="UniProtKB-KW"/>
</dbReference>
<dbReference type="InterPro" id="IPR004718">
    <property type="entry name" value="PTS_IIC_mtl"/>
</dbReference>
<dbReference type="InterPro" id="IPR013014">
    <property type="entry name" value="PTS_EIIC_2"/>
</dbReference>
<dbReference type="InterPro" id="IPR002178">
    <property type="entry name" value="PTS_EIIA_type-2_dom"/>
</dbReference>
<comment type="catalytic activity">
    <reaction evidence="1">
        <text>D-mannitol(out) + N(pros)-phospho-L-histidyl-[protein] = D-mannitol 1-phosphate(in) + L-histidyl-[protein]</text>
        <dbReference type="Rhea" id="RHEA:33363"/>
        <dbReference type="Rhea" id="RHEA-COMP:9745"/>
        <dbReference type="Rhea" id="RHEA-COMP:9746"/>
        <dbReference type="ChEBI" id="CHEBI:16899"/>
        <dbReference type="ChEBI" id="CHEBI:29979"/>
        <dbReference type="ChEBI" id="CHEBI:61381"/>
        <dbReference type="ChEBI" id="CHEBI:64837"/>
        <dbReference type="EC" id="2.7.1.197"/>
    </reaction>
</comment>
<keyword evidence="8" id="KW-0997">Cell inner membrane</keyword>
<evidence type="ECO:0000259" key="19">
    <source>
        <dbReference type="PROSITE" id="PS51094"/>
    </source>
</evidence>
<keyword evidence="6" id="KW-0813">Transport</keyword>
<comment type="subunit">
    <text evidence="3">Homodimer.</text>
</comment>
<evidence type="ECO:0000256" key="12">
    <source>
        <dbReference type="ARBA" id="ARBA00022683"/>
    </source>
</evidence>
<dbReference type="GO" id="GO:0005886">
    <property type="term" value="C:plasma membrane"/>
    <property type="evidence" value="ECO:0007669"/>
    <property type="project" value="UniProtKB-SubCell"/>
</dbReference>
<dbReference type="GO" id="GO:0090563">
    <property type="term" value="F:protein-phosphocysteine-sugar phosphotransferase activity"/>
    <property type="evidence" value="ECO:0007669"/>
    <property type="project" value="TreeGrafter"/>
</dbReference>
<keyword evidence="13 18" id="KW-0812">Transmembrane</keyword>
<dbReference type="PROSITE" id="PS51099">
    <property type="entry name" value="PTS_EIIB_TYPE_2"/>
    <property type="match status" value="1"/>
</dbReference>
<dbReference type="InterPro" id="IPR036095">
    <property type="entry name" value="PTS_EIIB-like_sf"/>
</dbReference>
<proteinExistence type="predicted"/>
<evidence type="ECO:0000259" key="20">
    <source>
        <dbReference type="PROSITE" id="PS51099"/>
    </source>
</evidence>
<feature type="transmembrane region" description="Helical" evidence="18">
    <location>
        <begin position="79"/>
        <end position="102"/>
    </location>
</feature>
<evidence type="ECO:0000256" key="10">
    <source>
        <dbReference type="ARBA" id="ARBA00022597"/>
    </source>
</evidence>
<dbReference type="Pfam" id="PF02302">
    <property type="entry name" value="PTS_IIB"/>
    <property type="match status" value="1"/>
</dbReference>
<feature type="domain" description="PTS EIIC type-2" evidence="21">
    <location>
        <begin position="12"/>
        <end position="342"/>
    </location>
</feature>
<evidence type="ECO:0000256" key="1">
    <source>
        <dbReference type="ARBA" id="ARBA00001655"/>
    </source>
</evidence>
<reference evidence="22 23" key="1">
    <citation type="submission" date="2018-12" db="EMBL/GenBank/DDBJ databases">
        <authorList>
            <person name="Chong R.A."/>
        </authorList>
    </citation>
    <scope>NUCLEOTIDE SEQUENCE [LARGE SCALE GENOMIC DNA]</scope>
    <source>
        <strain evidence="22 23">Hla</strain>
    </source>
</reference>
<evidence type="ECO:0000256" key="8">
    <source>
        <dbReference type="ARBA" id="ARBA00022519"/>
    </source>
</evidence>
<evidence type="ECO:0000256" key="18">
    <source>
        <dbReference type="SAM" id="Phobius"/>
    </source>
</evidence>
<feature type="transmembrane region" description="Helical" evidence="18">
    <location>
        <begin position="272"/>
        <end position="292"/>
    </location>
</feature>
<gene>
    <name evidence="22" type="ORF">D9V68_02930</name>
</gene>
<dbReference type="InterPro" id="IPR013011">
    <property type="entry name" value="PTS_EIIB_2"/>
</dbReference>
<keyword evidence="14" id="KW-0418">Kinase</keyword>
<dbReference type="InterPro" id="IPR029503">
    <property type="entry name" value="PTS_EIIB_mannitol"/>
</dbReference>
<dbReference type="InterPro" id="IPR003352">
    <property type="entry name" value="PTS_EIIC"/>
</dbReference>
<dbReference type="InterPro" id="IPR050893">
    <property type="entry name" value="Sugar_PTS"/>
</dbReference>
<dbReference type="AlphaFoldDB" id="A0A4D6XYP2"/>
<dbReference type="CDD" id="cd00211">
    <property type="entry name" value="PTS_IIA_fru"/>
    <property type="match status" value="1"/>
</dbReference>
<feature type="transmembrane region" description="Helical" evidence="18">
    <location>
        <begin position="133"/>
        <end position="154"/>
    </location>
</feature>
<dbReference type="SUPFAM" id="SSF55804">
    <property type="entry name" value="Phoshotransferase/anion transport protein"/>
    <property type="match status" value="1"/>
</dbReference>
<evidence type="ECO:0000256" key="3">
    <source>
        <dbReference type="ARBA" id="ARBA00011738"/>
    </source>
</evidence>
<accession>A0A4D6XYP2</accession>
<dbReference type="OrthoDB" id="9814222at2"/>
<dbReference type="InterPro" id="IPR003501">
    <property type="entry name" value="PTS_EIIB_2/3"/>
</dbReference>
<dbReference type="CDD" id="cd05567">
    <property type="entry name" value="PTS_IIB_mannitol"/>
    <property type="match status" value="1"/>
</dbReference>
<dbReference type="PROSITE" id="PS51104">
    <property type="entry name" value="PTS_EIIC_TYPE_2"/>
    <property type="match status" value="1"/>
</dbReference>
<protein>
    <recommendedName>
        <fullName evidence="5">PTS system mannitol-specific EIICBA component</fullName>
        <ecNumber evidence="4">2.7.1.197</ecNumber>
    </recommendedName>
    <alternativeName>
        <fullName evidence="17">EIICBA-Mtl</fullName>
    </alternativeName>
</protein>
<keyword evidence="11" id="KW-0808">Transferase</keyword>
<evidence type="ECO:0000256" key="9">
    <source>
        <dbReference type="ARBA" id="ARBA00022553"/>
    </source>
</evidence>
<evidence type="ECO:0000313" key="22">
    <source>
        <dbReference type="EMBL" id="QCI21277.1"/>
    </source>
</evidence>
<dbReference type="EMBL" id="CP034876">
    <property type="protein sequence ID" value="QCI21277.1"/>
    <property type="molecule type" value="Genomic_DNA"/>
</dbReference>
<dbReference type="NCBIfam" id="NF011663">
    <property type="entry name" value="PRK15083.1"/>
    <property type="match status" value="1"/>
</dbReference>
<evidence type="ECO:0000256" key="4">
    <source>
        <dbReference type="ARBA" id="ARBA00011909"/>
    </source>
</evidence>
<evidence type="ECO:0000256" key="15">
    <source>
        <dbReference type="ARBA" id="ARBA00022989"/>
    </source>
</evidence>
<feature type="transmembrane region" description="Helical" evidence="18">
    <location>
        <begin position="20"/>
        <end position="40"/>
    </location>
</feature>
<name>A0A4D6XYP2_9GAMM</name>
<reference evidence="22 23" key="2">
    <citation type="submission" date="2019-05" db="EMBL/GenBank/DDBJ databases">
        <title>Genome evolution of the obligate endosymbiont Buchnera aphidicola.</title>
        <authorList>
            <person name="Moran N.A."/>
        </authorList>
    </citation>
    <scope>NUCLEOTIDE SEQUENCE [LARGE SCALE GENOMIC DNA]</scope>
    <source>
        <strain evidence="22 23">Hla</strain>
    </source>
</reference>
<evidence type="ECO:0000256" key="2">
    <source>
        <dbReference type="ARBA" id="ARBA00004429"/>
    </source>
</evidence>
<feature type="transmembrane region" description="Helical" evidence="18">
    <location>
        <begin position="52"/>
        <end position="72"/>
    </location>
</feature>
<dbReference type="Proteomes" id="UP000298738">
    <property type="component" value="Chromosome"/>
</dbReference>
<dbReference type="SUPFAM" id="SSF52794">
    <property type="entry name" value="PTS system IIB component-like"/>
    <property type="match status" value="1"/>
</dbReference>
<dbReference type="GO" id="GO:0016301">
    <property type="term" value="F:kinase activity"/>
    <property type="evidence" value="ECO:0007669"/>
    <property type="project" value="UniProtKB-KW"/>
</dbReference>
<dbReference type="GO" id="GO:0022872">
    <property type="term" value="F:protein-N(PI)-phosphohistidine-mannitol phosphotransferase system transmembrane transporter activity"/>
    <property type="evidence" value="ECO:0007669"/>
    <property type="project" value="InterPro"/>
</dbReference>
<dbReference type="Pfam" id="PF02378">
    <property type="entry name" value="PTS_EIIC"/>
    <property type="match status" value="1"/>
</dbReference>
<feature type="transmembrane region" description="Helical" evidence="18">
    <location>
        <begin position="213"/>
        <end position="234"/>
    </location>
</feature>
<evidence type="ECO:0000256" key="7">
    <source>
        <dbReference type="ARBA" id="ARBA00022475"/>
    </source>
</evidence>